<dbReference type="RefSeq" id="WP_012879112.1">
    <property type="nucleotide sequence ID" value="NC_013530.1"/>
</dbReference>
<sequence>MAATALVLLIPIASFAVPVLLIGLVLWLLARERTDDGGTLARAARRHELLVSTLAVLAAAVAAVALLAQPVRWPGWAPAPGVLQALTPFSIAGVFALVRALGELTWPRPRGEVRSAPLTRRTIWSLGGARLKGVLVTGSLLIAGLVATGITADATGRAFTTPPVPLPDGGAVGGSSGPYPGWPYGLPMLFGLAIVAVTTWLALTAITRRRPLAGVPAAHDDAVRRTSSDRLLAAVQLCLGLALAATAWMAGTAIATHGRSFEANGFIVENQGLVTLGVVLMVAAAAVAIASGTVALLALRSRRVPRSGLPTPQGALA</sequence>
<feature type="transmembrane region" description="Helical" evidence="1">
    <location>
        <begin position="231"/>
        <end position="254"/>
    </location>
</feature>
<feature type="transmembrane region" description="Helical" evidence="1">
    <location>
        <begin position="6"/>
        <end position="29"/>
    </location>
</feature>
<evidence type="ECO:0000313" key="3">
    <source>
        <dbReference type="Proteomes" id="UP000002255"/>
    </source>
</evidence>
<dbReference type="eggNOG" id="ENOG5033JHV">
    <property type="taxonomic scope" value="Bacteria"/>
</dbReference>
<accession>D1BVQ1</accession>
<reference evidence="2 3" key="2">
    <citation type="journal article" date="2010" name="Stand. Genomic Sci.">
        <title>Complete genome sequence of Xylanimonas cellulosilytica type strain (XIL07).</title>
        <authorList>
            <person name="Foster B."/>
            <person name="Pukall R."/>
            <person name="Abt B."/>
            <person name="Nolan M."/>
            <person name="Glavina Del Rio T."/>
            <person name="Chen F."/>
            <person name="Lucas S."/>
            <person name="Tice H."/>
            <person name="Pitluck S."/>
            <person name="Cheng J.-F."/>
            <person name="Chertkov O."/>
            <person name="Brettin T."/>
            <person name="Han C."/>
            <person name="Detter J.C."/>
            <person name="Bruce D."/>
            <person name="Goodwin L."/>
            <person name="Ivanova N."/>
            <person name="Mavromatis K."/>
            <person name="Pati A."/>
            <person name="Mikhailova N."/>
            <person name="Chen A."/>
            <person name="Palaniappan K."/>
            <person name="Land M."/>
            <person name="Hauser L."/>
            <person name="Chang Y.-J."/>
            <person name="Jeffries C.D."/>
            <person name="Chain P."/>
            <person name="Rohde M."/>
            <person name="Goeker M."/>
            <person name="Bristow J."/>
            <person name="Eisen J.A."/>
            <person name="Markowitz V."/>
            <person name="Hugenholtz P."/>
            <person name="Kyrpides N.C."/>
            <person name="Klenk H.-P."/>
            <person name="Lapidus A."/>
        </authorList>
    </citation>
    <scope>NUCLEOTIDE SEQUENCE [LARGE SCALE GENOMIC DNA]</scope>
    <source>
        <strain evidence="3">DSM 15894 / CECT 5975 / LMG 20990 / XIL07</strain>
    </source>
</reference>
<evidence type="ECO:0000256" key="1">
    <source>
        <dbReference type="SAM" id="Phobius"/>
    </source>
</evidence>
<feature type="transmembrane region" description="Helical" evidence="1">
    <location>
        <begin position="184"/>
        <end position="203"/>
    </location>
</feature>
<keyword evidence="1" id="KW-0472">Membrane</keyword>
<feature type="transmembrane region" description="Helical" evidence="1">
    <location>
        <begin position="123"/>
        <end position="147"/>
    </location>
</feature>
<gene>
    <name evidence="2" type="ordered locus">Xcel_2354</name>
</gene>
<feature type="transmembrane region" description="Helical" evidence="1">
    <location>
        <begin position="81"/>
        <end position="102"/>
    </location>
</feature>
<keyword evidence="1" id="KW-0812">Transmembrane</keyword>
<dbReference type="EMBL" id="CP001821">
    <property type="protein sequence ID" value="ACZ31370.1"/>
    <property type="molecule type" value="Genomic_DNA"/>
</dbReference>
<keyword evidence="1" id="KW-1133">Transmembrane helix</keyword>
<dbReference type="STRING" id="446471.Xcel_2354"/>
<feature type="transmembrane region" description="Helical" evidence="1">
    <location>
        <begin position="49"/>
        <end position="69"/>
    </location>
</feature>
<keyword evidence="3" id="KW-1185">Reference proteome</keyword>
<dbReference type="Proteomes" id="UP000002255">
    <property type="component" value="Chromosome"/>
</dbReference>
<organism evidence="2 3">
    <name type="scientific">Xylanimonas cellulosilytica (strain DSM 15894 / JCM 12276 / CECT 5975 / KCTC 9989 / LMG 20990 / NBRC 107835 / XIL07)</name>
    <dbReference type="NCBI Taxonomy" id="446471"/>
    <lineage>
        <taxon>Bacteria</taxon>
        <taxon>Bacillati</taxon>
        <taxon>Actinomycetota</taxon>
        <taxon>Actinomycetes</taxon>
        <taxon>Micrococcales</taxon>
        <taxon>Promicromonosporaceae</taxon>
        <taxon>Xylanimonas</taxon>
    </lineage>
</organism>
<dbReference type="KEGG" id="xce:Xcel_2354"/>
<evidence type="ECO:0000313" key="2">
    <source>
        <dbReference type="EMBL" id="ACZ31370.1"/>
    </source>
</evidence>
<dbReference type="AlphaFoldDB" id="D1BVQ1"/>
<dbReference type="HOGENOM" id="CLU_877024_0_0_11"/>
<name>D1BVQ1_XYLCX</name>
<proteinExistence type="predicted"/>
<feature type="transmembrane region" description="Helical" evidence="1">
    <location>
        <begin position="274"/>
        <end position="299"/>
    </location>
</feature>
<reference evidence="3" key="1">
    <citation type="submission" date="2009-11" db="EMBL/GenBank/DDBJ databases">
        <title>The complete chromosome of Xylanimonas cellulosilytica DSM 15894.</title>
        <authorList>
            <consortium name="US DOE Joint Genome Institute (JGI-PGF)"/>
            <person name="Lucas S."/>
            <person name="Copeland A."/>
            <person name="Lapidus A."/>
            <person name="Glavina del Rio T."/>
            <person name="Dalin E."/>
            <person name="Tice H."/>
            <person name="Bruce D."/>
            <person name="Goodwin L."/>
            <person name="Pitluck S."/>
            <person name="Kyrpides N."/>
            <person name="Mavromatis K."/>
            <person name="Ivanova N."/>
            <person name="Mikhailova N."/>
            <person name="Foster B."/>
            <person name="Clum A."/>
            <person name="Brettin T."/>
            <person name="Detter J.C."/>
            <person name="Han C."/>
            <person name="Larimer F."/>
            <person name="Land M."/>
            <person name="Hauser L."/>
            <person name="Markowitz V."/>
            <person name="Cheng J.F."/>
            <person name="Hugenholtz P."/>
            <person name="Woyke T."/>
            <person name="Wu D."/>
            <person name="Gehrich-Schroeter G."/>
            <person name="Schneider S."/>
            <person name="Pukall S.R."/>
            <person name="Klenk H.P."/>
            <person name="Eisen J.A."/>
        </authorList>
    </citation>
    <scope>NUCLEOTIDE SEQUENCE [LARGE SCALE GENOMIC DNA]</scope>
    <source>
        <strain evidence="3">DSM 15894 / CECT 5975 / LMG 20990 / XIL07</strain>
    </source>
</reference>
<protein>
    <submittedName>
        <fullName evidence="2">Uncharacterized protein</fullName>
    </submittedName>
</protein>
<dbReference type="OrthoDB" id="5197533at2"/>